<organism evidence="3 4">
    <name type="scientific">Halobacillus shinanisalinarum</name>
    <dbReference type="NCBI Taxonomy" id="2932258"/>
    <lineage>
        <taxon>Bacteria</taxon>
        <taxon>Bacillati</taxon>
        <taxon>Bacillota</taxon>
        <taxon>Bacilli</taxon>
        <taxon>Bacillales</taxon>
        <taxon>Bacillaceae</taxon>
        <taxon>Halobacillus</taxon>
    </lineage>
</organism>
<dbReference type="Gene3D" id="2.30.42.10">
    <property type="match status" value="1"/>
</dbReference>
<evidence type="ECO:0000256" key="1">
    <source>
        <dbReference type="SAM" id="Phobius"/>
    </source>
</evidence>
<feature type="transmembrane region" description="Helical" evidence="1">
    <location>
        <begin position="254"/>
        <end position="279"/>
    </location>
</feature>
<dbReference type="SUPFAM" id="SSF50156">
    <property type="entry name" value="PDZ domain-like"/>
    <property type="match status" value="1"/>
</dbReference>
<keyword evidence="1" id="KW-1133">Transmembrane helix</keyword>
<gene>
    <name evidence="3" type="ORF">MUO14_05285</name>
</gene>
<dbReference type="EMBL" id="CP095074">
    <property type="protein sequence ID" value="UOQ94370.1"/>
    <property type="molecule type" value="Genomic_DNA"/>
</dbReference>
<evidence type="ECO:0000313" key="4">
    <source>
        <dbReference type="Proteomes" id="UP000831880"/>
    </source>
</evidence>
<evidence type="ECO:0000313" key="3">
    <source>
        <dbReference type="EMBL" id="UOQ94370.1"/>
    </source>
</evidence>
<dbReference type="InterPro" id="IPR041489">
    <property type="entry name" value="PDZ_6"/>
</dbReference>
<feature type="transmembrane region" description="Helical" evidence="1">
    <location>
        <begin position="57"/>
        <end position="73"/>
    </location>
</feature>
<proteinExistence type="predicted"/>
<feature type="transmembrane region" description="Helical" evidence="1">
    <location>
        <begin position="187"/>
        <end position="210"/>
    </location>
</feature>
<feature type="domain" description="PDZ" evidence="2">
    <location>
        <begin position="311"/>
        <end position="350"/>
    </location>
</feature>
<dbReference type="RefSeq" id="WP_244754032.1">
    <property type="nucleotide sequence ID" value="NZ_CP095074.1"/>
</dbReference>
<reference evidence="3 4" key="1">
    <citation type="submission" date="2022-04" db="EMBL/GenBank/DDBJ databases">
        <title>Halobacillus sp. isolated from saltern.</title>
        <authorList>
            <person name="Won M."/>
            <person name="Lee C.-M."/>
            <person name="Woen H.-Y."/>
            <person name="Kwon S.-W."/>
        </authorList>
    </citation>
    <scope>NUCLEOTIDE SEQUENCE [LARGE SCALE GENOMIC DNA]</scope>
    <source>
        <strain evidence="3 4">SSTM10-2</strain>
    </source>
</reference>
<feature type="transmembrane region" description="Helical" evidence="1">
    <location>
        <begin position="20"/>
        <end position="36"/>
    </location>
</feature>
<keyword evidence="4" id="KW-1185">Reference proteome</keyword>
<protein>
    <submittedName>
        <fullName evidence="3">PDZ domain-containing protein</fullName>
    </submittedName>
</protein>
<dbReference type="Proteomes" id="UP000831880">
    <property type="component" value="Chromosome"/>
</dbReference>
<feature type="transmembrane region" description="Helical" evidence="1">
    <location>
        <begin position="216"/>
        <end position="233"/>
    </location>
</feature>
<feature type="transmembrane region" description="Helical" evidence="1">
    <location>
        <begin position="142"/>
        <end position="159"/>
    </location>
</feature>
<keyword evidence="1" id="KW-0812">Transmembrane</keyword>
<name>A0ABY4H383_9BACI</name>
<feature type="transmembrane region" description="Helical" evidence="1">
    <location>
        <begin position="79"/>
        <end position="98"/>
    </location>
</feature>
<dbReference type="InterPro" id="IPR036034">
    <property type="entry name" value="PDZ_sf"/>
</dbReference>
<evidence type="ECO:0000259" key="2">
    <source>
        <dbReference type="Pfam" id="PF17820"/>
    </source>
</evidence>
<accession>A0ABY4H383</accession>
<dbReference type="Pfam" id="PF17820">
    <property type="entry name" value="PDZ_6"/>
    <property type="match status" value="1"/>
</dbReference>
<keyword evidence="1" id="KW-0472">Membrane</keyword>
<sequence length="393" mass="44097">MDAWWNEIWNGLARLFIQPLFYWSVILLFMLSIRRIKKERRSFGTRVFDIFAEGRSTWRVSVVGGFFLSLLAIGGGIVFTYPFLLLLSVVTVILSLTLKLTWLSAAYTFGLTYLLLLMAPYIPEGILPDAWLVVLENTPLTGVALTMSVLLMIEGVILAKTSSRRTFPERVKGNRGKMVGQHRVKKLVLIPMVGLLPGGMIESFAPWWPLFSIGEHSYGFILVPLLLGWEWVARAQTPKLVAIKVGRQTTAIAILSFGLSVASLYVSILSLAAVAVSLLGREMIYAVHRIRENRQPFFTADHRGVRILGTIPGSPADEMDLLPGELILKVNAIPVTSVEEFYEALQTNGAFSKIEVRDFRGENRFTQRAMYEGEHHELGILFVQEAVREQIAE</sequence>